<sequence>MDIAVVTGPGGPVGAAAVRALSTRFDLVVGHDVDRDDPGAVDRVLREYGTDVRLVVHTAAHPGPKPAPDSFDRAAPVAVALLDAVLAHCPDAVVVVESTVDVHGDLSGSLPLVESTTRWDLDPTHPWYEHGVDSTVFADRVDRDRRAVGVLAADLAAQHYARRHGLAVGVVRTGPVASDRYGLPARLVRAALTGTFTIRGHGGKQVRDVLDVSDLVEMFWHYYRAPRPGEVYQAGGGRARGHSVLEVIGTYEHLSGREVRFEYLPHTPFAEPRWWLTDTRGFRRDYPGWRPTRALADILTSADAFWRTSVDAFERT</sequence>
<evidence type="ECO:0000313" key="3">
    <source>
        <dbReference type="EMBL" id="MBB4965407.1"/>
    </source>
</evidence>
<proteinExistence type="inferred from homology"/>
<dbReference type="AlphaFoldDB" id="A0A7W7T2H9"/>
<dbReference type="Gene3D" id="3.40.50.720">
    <property type="entry name" value="NAD(P)-binding Rossmann-like Domain"/>
    <property type="match status" value="1"/>
</dbReference>
<dbReference type="InterPro" id="IPR036291">
    <property type="entry name" value="NAD(P)-bd_dom_sf"/>
</dbReference>
<dbReference type="RefSeq" id="WP_184668926.1">
    <property type="nucleotide sequence ID" value="NZ_BAABAI010000001.1"/>
</dbReference>
<accession>A0A7W7T2H9</accession>
<feature type="domain" description="NAD-dependent epimerase/dehydratase" evidence="2">
    <location>
        <begin position="151"/>
        <end position="235"/>
    </location>
</feature>
<comment type="similarity">
    <text evidence="1">Belongs to the NAD(P)-dependent epimerase/dehydratase family.</text>
</comment>
<protein>
    <submittedName>
        <fullName evidence="3">CDP-paratose 2-epimerase</fullName>
        <ecNumber evidence="3">5.1.3.10</ecNumber>
    </submittedName>
</protein>
<keyword evidence="3" id="KW-0413">Isomerase</keyword>
<reference evidence="3 4" key="1">
    <citation type="submission" date="2020-08" db="EMBL/GenBank/DDBJ databases">
        <title>Sequencing the genomes of 1000 actinobacteria strains.</title>
        <authorList>
            <person name="Klenk H.-P."/>
        </authorList>
    </citation>
    <scope>NUCLEOTIDE SEQUENCE [LARGE SCALE GENOMIC DNA]</scope>
    <source>
        <strain evidence="3 4">DSM 45084</strain>
    </source>
</reference>
<evidence type="ECO:0000256" key="1">
    <source>
        <dbReference type="ARBA" id="ARBA00007637"/>
    </source>
</evidence>
<comment type="caution">
    <text evidence="3">The sequence shown here is derived from an EMBL/GenBank/DDBJ whole genome shotgun (WGS) entry which is preliminary data.</text>
</comment>
<name>A0A7W7T2H9_9PSEU</name>
<evidence type="ECO:0000313" key="4">
    <source>
        <dbReference type="Proteomes" id="UP000542674"/>
    </source>
</evidence>
<dbReference type="PANTHER" id="PTHR43000">
    <property type="entry name" value="DTDP-D-GLUCOSE 4,6-DEHYDRATASE-RELATED"/>
    <property type="match status" value="1"/>
</dbReference>
<dbReference type="Proteomes" id="UP000542674">
    <property type="component" value="Unassembled WGS sequence"/>
</dbReference>
<dbReference type="GO" id="GO:0047732">
    <property type="term" value="F:CDP-abequose epimerase activity"/>
    <property type="evidence" value="ECO:0007669"/>
    <property type="project" value="UniProtKB-EC"/>
</dbReference>
<dbReference type="Pfam" id="PF01370">
    <property type="entry name" value="Epimerase"/>
    <property type="match status" value="1"/>
</dbReference>
<dbReference type="EC" id="5.1.3.10" evidence="3"/>
<dbReference type="InterPro" id="IPR001509">
    <property type="entry name" value="Epimerase_deHydtase"/>
</dbReference>
<organism evidence="3 4">
    <name type="scientific">Saccharothrix violaceirubra</name>
    <dbReference type="NCBI Taxonomy" id="413306"/>
    <lineage>
        <taxon>Bacteria</taxon>
        <taxon>Bacillati</taxon>
        <taxon>Actinomycetota</taxon>
        <taxon>Actinomycetes</taxon>
        <taxon>Pseudonocardiales</taxon>
        <taxon>Pseudonocardiaceae</taxon>
        <taxon>Saccharothrix</taxon>
    </lineage>
</organism>
<gene>
    <name evidence="3" type="ORF">F4559_002766</name>
</gene>
<keyword evidence="4" id="KW-1185">Reference proteome</keyword>
<dbReference type="EMBL" id="JACHJS010000001">
    <property type="protein sequence ID" value="MBB4965407.1"/>
    <property type="molecule type" value="Genomic_DNA"/>
</dbReference>
<evidence type="ECO:0000259" key="2">
    <source>
        <dbReference type="Pfam" id="PF01370"/>
    </source>
</evidence>
<dbReference type="SUPFAM" id="SSF51735">
    <property type="entry name" value="NAD(P)-binding Rossmann-fold domains"/>
    <property type="match status" value="1"/>
</dbReference>